<dbReference type="PROSITE" id="PS51154">
    <property type="entry name" value="MACRO"/>
    <property type="match status" value="1"/>
</dbReference>
<dbReference type="PANTHER" id="PTHR11106">
    <property type="entry name" value="GANGLIOSIDE INDUCED DIFFERENTIATION ASSOCIATED PROTEIN 2-RELATED"/>
    <property type="match status" value="1"/>
</dbReference>
<reference evidence="2 3" key="1">
    <citation type="submission" date="2015-09" db="EMBL/GenBank/DDBJ databases">
        <authorList>
            <consortium name="Pathogen Informatics"/>
        </authorList>
    </citation>
    <scope>NUCLEOTIDE SEQUENCE [LARGE SCALE GENOMIC DNA]</scope>
    <source>
        <strain evidence="2 3">2789STDY5834939</strain>
    </source>
</reference>
<dbReference type="OrthoDB" id="6194521at2"/>
<dbReference type="RefSeq" id="WP_006873801.1">
    <property type="nucleotide sequence ID" value="NZ_CAJFJR010000012.1"/>
</dbReference>
<evidence type="ECO:0000259" key="1">
    <source>
        <dbReference type="PROSITE" id="PS51154"/>
    </source>
</evidence>
<dbReference type="Proteomes" id="UP000095765">
    <property type="component" value="Unassembled WGS sequence"/>
</dbReference>
<dbReference type="SUPFAM" id="SSF52949">
    <property type="entry name" value="Macro domain-like"/>
    <property type="match status" value="1"/>
</dbReference>
<accession>A0A174MMR8</accession>
<evidence type="ECO:0000313" key="3">
    <source>
        <dbReference type="Proteomes" id="UP000095765"/>
    </source>
</evidence>
<dbReference type="PANTHER" id="PTHR11106:SF27">
    <property type="entry name" value="MACRO DOMAIN-CONTAINING PROTEIN"/>
    <property type="match status" value="1"/>
</dbReference>
<name>A0A174MMR8_9FIRM</name>
<evidence type="ECO:0000313" key="2">
    <source>
        <dbReference type="EMBL" id="CUP36656.1"/>
    </source>
</evidence>
<dbReference type="GO" id="GO:0016787">
    <property type="term" value="F:hydrolase activity"/>
    <property type="evidence" value="ECO:0007669"/>
    <property type="project" value="UniProtKB-KW"/>
</dbReference>
<proteinExistence type="predicted"/>
<dbReference type="AlphaFoldDB" id="A0A174MMR8"/>
<dbReference type="Gene3D" id="3.40.220.10">
    <property type="entry name" value="Leucine Aminopeptidase, subunit E, domain 1"/>
    <property type="match status" value="1"/>
</dbReference>
<organism evidence="2 3">
    <name type="scientific">Anaerotruncus colihominis</name>
    <dbReference type="NCBI Taxonomy" id="169435"/>
    <lineage>
        <taxon>Bacteria</taxon>
        <taxon>Bacillati</taxon>
        <taxon>Bacillota</taxon>
        <taxon>Clostridia</taxon>
        <taxon>Eubacteriales</taxon>
        <taxon>Oscillospiraceae</taxon>
        <taxon>Anaerotruncus</taxon>
    </lineage>
</organism>
<dbReference type="Pfam" id="PF01661">
    <property type="entry name" value="Macro"/>
    <property type="match status" value="1"/>
</dbReference>
<keyword evidence="2" id="KW-0378">Hydrolase</keyword>
<dbReference type="InterPro" id="IPR002589">
    <property type="entry name" value="Macro_dom"/>
</dbReference>
<dbReference type="EC" id="3.5.1.-" evidence="2"/>
<dbReference type="EMBL" id="CZBE01000003">
    <property type="protein sequence ID" value="CUP36656.1"/>
    <property type="molecule type" value="Genomic_DNA"/>
</dbReference>
<dbReference type="SMART" id="SM00506">
    <property type="entry name" value="A1pp"/>
    <property type="match status" value="1"/>
</dbReference>
<sequence>MRLVLGDITKMDTDAIVNAASSDLRPCPGICSAIFAAADTEKLLAACKKIGRCRIGKAVITPSFGLACKYIIHVAGVGWYSGRYNDRMLFADCYRSALQKAAAYHCKSVAIPLMFSGDFHIPRAQALQIVADVVGGFEKSHPSLEISLVLYKQSIYDLAKKIISNAQK</sequence>
<dbReference type="InterPro" id="IPR043472">
    <property type="entry name" value="Macro_dom-like"/>
</dbReference>
<gene>
    <name evidence="2" type="primary">ymdB</name>
    <name evidence="2" type="ORF">ERS852551_00576</name>
</gene>
<protein>
    <submittedName>
        <fullName evidence="2">O-acetyl-ADP-ribose deacetylase</fullName>
        <ecNumber evidence="2">3.5.1.-</ecNumber>
    </submittedName>
</protein>
<feature type="domain" description="Macro" evidence="1">
    <location>
        <begin position="1"/>
        <end position="167"/>
    </location>
</feature>